<evidence type="ECO:0000256" key="1">
    <source>
        <dbReference type="SAM" id="Phobius"/>
    </source>
</evidence>
<protein>
    <submittedName>
        <fullName evidence="2">DUF4239 domain-containing protein</fullName>
    </submittedName>
</protein>
<feature type="transmembrane region" description="Helical" evidence="1">
    <location>
        <begin position="188"/>
        <end position="210"/>
    </location>
</feature>
<organism evidence="2 3">
    <name type="scientific">Mycobacterium deserti</name>
    <dbReference type="NCBI Taxonomy" id="2978347"/>
    <lineage>
        <taxon>Bacteria</taxon>
        <taxon>Bacillati</taxon>
        <taxon>Actinomycetota</taxon>
        <taxon>Actinomycetes</taxon>
        <taxon>Mycobacteriales</taxon>
        <taxon>Mycobacteriaceae</taxon>
        <taxon>Mycobacterium</taxon>
    </lineage>
</organism>
<feature type="transmembrane region" description="Helical" evidence="1">
    <location>
        <begin position="51"/>
        <end position="72"/>
    </location>
</feature>
<name>A0ABT2ML03_9MYCO</name>
<dbReference type="Proteomes" id="UP001206639">
    <property type="component" value="Unassembled WGS sequence"/>
</dbReference>
<sequence>MSQWLVSNLPSWLLLLGLIAVVAGGAVLLQRFVRNRFPNLKGDEHNDVIRFAFGVVGFVFAFFIGFVVSAMWGQINDADGRARIEGAAGVQLARDLAVFDDPDRGRIRQSLLEYEHAAVAEWTEAASGRSFPEADDALARLYSTYGQVQARTDAQKTLLAASFTNLNSLSQARTERVLQARTDVGPPWSLWAVIVLTSGLLLACAIIYDVEKAATHYTMVGILGVLVAANLFLVLELSHPFVGEIGTSVEPLRQVIEVASHPRG</sequence>
<dbReference type="RefSeq" id="WP_260996141.1">
    <property type="nucleotide sequence ID" value="NZ_JAODWD010000007.1"/>
</dbReference>
<accession>A0ABT2ML03</accession>
<gene>
    <name evidence="2" type="ORF">N4S67_27140</name>
</gene>
<evidence type="ECO:0000313" key="3">
    <source>
        <dbReference type="Proteomes" id="UP001206639"/>
    </source>
</evidence>
<keyword evidence="1" id="KW-1133">Transmembrane helix</keyword>
<keyword evidence="1" id="KW-0812">Transmembrane</keyword>
<keyword evidence="3" id="KW-1185">Reference proteome</keyword>
<feature type="transmembrane region" description="Helical" evidence="1">
    <location>
        <begin position="12"/>
        <end position="30"/>
    </location>
</feature>
<proteinExistence type="predicted"/>
<dbReference type="EMBL" id="JAODWD010000007">
    <property type="protein sequence ID" value="MCT7662080.1"/>
    <property type="molecule type" value="Genomic_DNA"/>
</dbReference>
<keyword evidence="1" id="KW-0472">Membrane</keyword>
<feature type="transmembrane region" description="Helical" evidence="1">
    <location>
        <begin position="217"/>
        <end position="235"/>
    </location>
</feature>
<evidence type="ECO:0000313" key="2">
    <source>
        <dbReference type="EMBL" id="MCT7662080.1"/>
    </source>
</evidence>
<dbReference type="InterPro" id="IPR025333">
    <property type="entry name" value="DUF4239"/>
</dbReference>
<comment type="caution">
    <text evidence="2">The sequence shown here is derived from an EMBL/GenBank/DDBJ whole genome shotgun (WGS) entry which is preliminary data.</text>
</comment>
<dbReference type="Pfam" id="PF14023">
    <property type="entry name" value="Bestrophin-like"/>
    <property type="match status" value="1"/>
</dbReference>
<reference evidence="3" key="1">
    <citation type="submission" date="2023-07" db="EMBL/GenBank/DDBJ databases">
        <authorList>
            <person name="Deng Y."/>
            <person name="Zhang Y.-Q."/>
        </authorList>
    </citation>
    <scope>NUCLEOTIDE SEQUENCE [LARGE SCALE GENOMIC DNA]</scope>
    <source>
        <strain evidence="3">CPCC 205710</strain>
    </source>
</reference>